<sequence>MQIEAENGDASIVTIAPNNEDDADSNWHDESDNDSASMPDFPEHPDDLLNFKYKILGMVEDNTDDLACVYDCSTLQEIGENTYTISELIFVELYDLVKDFTIPRKAYRRLLRLMNTVIRD</sequence>
<dbReference type="Proteomes" id="UP000054107">
    <property type="component" value="Unassembled WGS sequence"/>
</dbReference>
<proteinExistence type="predicted"/>
<organism evidence="2 3">
    <name type="scientific">Parasitella parasitica</name>
    <dbReference type="NCBI Taxonomy" id="35722"/>
    <lineage>
        <taxon>Eukaryota</taxon>
        <taxon>Fungi</taxon>
        <taxon>Fungi incertae sedis</taxon>
        <taxon>Mucoromycota</taxon>
        <taxon>Mucoromycotina</taxon>
        <taxon>Mucoromycetes</taxon>
        <taxon>Mucorales</taxon>
        <taxon>Mucorineae</taxon>
        <taxon>Mucoraceae</taxon>
        <taxon>Parasitella</taxon>
    </lineage>
</organism>
<evidence type="ECO:0000256" key="1">
    <source>
        <dbReference type="SAM" id="MobiDB-lite"/>
    </source>
</evidence>
<protein>
    <submittedName>
        <fullName evidence="2">Uncharacterized protein</fullName>
    </submittedName>
</protein>
<accession>A0A0B7NFK7</accession>
<name>A0A0B7NFK7_9FUNG</name>
<dbReference type="OrthoDB" id="2275798at2759"/>
<evidence type="ECO:0000313" key="3">
    <source>
        <dbReference type="Proteomes" id="UP000054107"/>
    </source>
</evidence>
<reference evidence="2 3" key="1">
    <citation type="submission" date="2014-09" db="EMBL/GenBank/DDBJ databases">
        <authorList>
            <person name="Ellenberger Sabrina"/>
        </authorList>
    </citation>
    <scope>NUCLEOTIDE SEQUENCE [LARGE SCALE GENOMIC DNA]</scope>
    <source>
        <strain evidence="2 3">CBS 412.66</strain>
    </source>
</reference>
<dbReference type="AlphaFoldDB" id="A0A0B7NFK7"/>
<feature type="region of interest" description="Disordered" evidence="1">
    <location>
        <begin position="1"/>
        <end position="43"/>
    </location>
</feature>
<keyword evidence="3" id="KW-1185">Reference proteome</keyword>
<gene>
    <name evidence="2" type="primary">PARPA_08475.1 scaffold 33134</name>
</gene>
<dbReference type="EMBL" id="LN731131">
    <property type="protein sequence ID" value="CEP14302.1"/>
    <property type="molecule type" value="Genomic_DNA"/>
</dbReference>
<evidence type="ECO:0000313" key="2">
    <source>
        <dbReference type="EMBL" id="CEP14302.1"/>
    </source>
</evidence>